<name>A0A8H4IKP6_9PEZI</name>
<protein>
    <recommendedName>
        <fullName evidence="4">Myb-like domain-containing protein</fullName>
    </recommendedName>
</protein>
<dbReference type="EMBL" id="WWBZ02000073">
    <property type="protein sequence ID" value="KAF4302594.1"/>
    <property type="molecule type" value="Genomic_DNA"/>
</dbReference>
<dbReference type="Proteomes" id="UP000572817">
    <property type="component" value="Unassembled WGS sequence"/>
</dbReference>
<accession>A0A8H4IKP6</accession>
<sequence length="245" mass="26646">MSDRSTPLSDVPHDVEGPIPKRVTIKAEVEDAPKAKVKTEDEERPSTPEPTTTAAAEAAEASEPPTPITPKTPKRAASDDVETESPMKRTKGRASPKAATTPRQRKAPVKTPSSARSIATSMDELSAEDRLLLNMKDQGKSWKEIGEAWKAATGVAPAKSTLPNRYARLRANITSMSDVDQQNLAAAKAMVEQAFEAKKWEQIAEKMTELGSAERFSTNVLQKQFSKMEAAKAEASVNPFEDVEE</sequence>
<feature type="compositionally biased region" description="Polar residues" evidence="1">
    <location>
        <begin position="111"/>
        <end position="120"/>
    </location>
</feature>
<reference evidence="2" key="1">
    <citation type="submission" date="2020-04" db="EMBL/GenBank/DDBJ databases">
        <title>Genome Assembly and Annotation of Botryosphaeria dothidea sdau 11-99, a Latent Pathogen of Apple Fruit Ring Rot in China.</title>
        <authorList>
            <person name="Yu C."/>
            <person name="Diao Y."/>
            <person name="Lu Q."/>
            <person name="Zhao J."/>
            <person name="Cui S."/>
            <person name="Peng C."/>
            <person name="He B."/>
            <person name="Liu H."/>
        </authorList>
    </citation>
    <scope>NUCLEOTIDE SEQUENCE [LARGE SCALE GENOMIC DNA]</scope>
    <source>
        <strain evidence="2">Sdau11-99</strain>
    </source>
</reference>
<evidence type="ECO:0000256" key="1">
    <source>
        <dbReference type="SAM" id="MobiDB-lite"/>
    </source>
</evidence>
<feature type="compositionally biased region" description="Basic and acidic residues" evidence="1">
    <location>
        <begin position="25"/>
        <end position="46"/>
    </location>
</feature>
<proteinExistence type="predicted"/>
<evidence type="ECO:0008006" key="4">
    <source>
        <dbReference type="Google" id="ProtNLM"/>
    </source>
</evidence>
<gene>
    <name evidence="2" type="ORF">GTA08_BOTSDO10095</name>
</gene>
<comment type="caution">
    <text evidence="2">The sequence shown here is derived from an EMBL/GenBank/DDBJ whole genome shotgun (WGS) entry which is preliminary data.</text>
</comment>
<feature type="region of interest" description="Disordered" evidence="1">
    <location>
        <begin position="1"/>
        <end position="121"/>
    </location>
</feature>
<evidence type="ECO:0000313" key="3">
    <source>
        <dbReference type="Proteomes" id="UP000572817"/>
    </source>
</evidence>
<organism evidence="2 3">
    <name type="scientific">Botryosphaeria dothidea</name>
    <dbReference type="NCBI Taxonomy" id="55169"/>
    <lineage>
        <taxon>Eukaryota</taxon>
        <taxon>Fungi</taxon>
        <taxon>Dikarya</taxon>
        <taxon>Ascomycota</taxon>
        <taxon>Pezizomycotina</taxon>
        <taxon>Dothideomycetes</taxon>
        <taxon>Dothideomycetes incertae sedis</taxon>
        <taxon>Botryosphaeriales</taxon>
        <taxon>Botryosphaeriaceae</taxon>
        <taxon>Botryosphaeria</taxon>
    </lineage>
</organism>
<feature type="compositionally biased region" description="Low complexity" evidence="1">
    <location>
        <begin position="49"/>
        <end position="63"/>
    </location>
</feature>
<keyword evidence="3" id="KW-1185">Reference proteome</keyword>
<dbReference type="OrthoDB" id="5375264at2759"/>
<evidence type="ECO:0000313" key="2">
    <source>
        <dbReference type="EMBL" id="KAF4302594.1"/>
    </source>
</evidence>
<dbReference type="AlphaFoldDB" id="A0A8H4IKP6"/>